<dbReference type="EMBL" id="FPKW01000005">
    <property type="protein sequence ID" value="SFZ93457.1"/>
    <property type="molecule type" value="Genomic_DNA"/>
</dbReference>
<accession>A0A1K2ILY9</accession>
<proteinExistence type="predicted"/>
<evidence type="ECO:0000313" key="1">
    <source>
        <dbReference type="EMBL" id="SFZ93457.1"/>
    </source>
</evidence>
<evidence type="ECO:0000313" key="2">
    <source>
        <dbReference type="Proteomes" id="UP000182034"/>
    </source>
</evidence>
<dbReference type="Proteomes" id="UP000182034">
    <property type="component" value="Unassembled WGS sequence"/>
</dbReference>
<sequence>MIVFAKLNQALYHHNKYGKEYCYTVHHECFPYNLTVDLY</sequence>
<keyword evidence="2" id="KW-1185">Reference proteome</keyword>
<dbReference type="STRING" id="1612149.SAMN05216324_10585"/>
<gene>
    <name evidence="1" type="ORF">SAMN05216324_10585</name>
</gene>
<reference evidence="2" key="1">
    <citation type="submission" date="2016-10" db="EMBL/GenBank/DDBJ databases">
        <authorList>
            <person name="Varghese N."/>
            <person name="Submissions S."/>
        </authorList>
    </citation>
    <scope>NUCLEOTIDE SEQUENCE [LARGE SCALE GENOMIC DNA]</scope>
    <source>
        <strain evidence="2">SUR2</strain>
    </source>
</reference>
<dbReference type="AlphaFoldDB" id="A0A1K2ILY9"/>
<organism evidence="1 2">
    <name type="scientific">Chryseobacterium limigenitum</name>
    <dbReference type="NCBI Taxonomy" id="1612149"/>
    <lineage>
        <taxon>Bacteria</taxon>
        <taxon>Pseudomonadati</taxon>
        <taxon>Bacteroidota</taxon>
        <taxon>Flavobacteriia</taxon>
        <taxon>Flavobacteriales</taxon>
        <taxon>Weeksellaceae</taxon>
        <taxon>Chryseobacterium group</taxon>
        <taxon>Chryseobacterium</taxon>
    </lineage>
</organism>
<name>A0A1K2ILY9_9FLAO</name>
<protein>
    <submittedName>
        <fullName evidence="1">Uncharacterized protein</fullName>
    </submittedName>
</protein>